<dbReference type="OrthoDB" id="759142at2759"/>
<dbReference type="Pfam" id="PF01105">
    <property type="entry name" value="EMP24_GP25L"/>
    <property type="match status" value="1"/>
</dbReference>
<comment type="similarity">
    <text evidence="2 8">Belongs to the EMP24/GP25L family.</text>
</comment>
<keyword evidence="13" id="KW-1185">Reference proteome</keyword>
<dbReference type="PROSITE" id="PS50866">
    <property type="entry name" value="GOLD"/>
    <property type="match status" value="1"/>
</dbReference>
<dbReference type="AlphaFoldDB" id="A0A087H8L8"/>
<feature type="domain" description="GOLD" evidence="11">
    <location>
        <begin position="36"/>
        <end position="127"/>
    </location>
</feature>
<accession>A0A087H8L8</accession>
<gene>
    <name evidence="12" type="ordered locus">AALP_Aa3g117000</name>
</gene>
<evidence type="ECO:0000256" key="8">
    <source>
        <dbReference type="RuleBase" id="RU003827"/>
    </source>
</evidence>
<dbReference type="Proteomes" id="UP000029120">
    <property type="component" value="Chromosome 3"/>
</dbReference>
<dbReference type="PANTHER" id="PTHR22811">
    <property type="entry name" value="TRANSMEMBRANE EMP24 DOMAIN-CONTAINING PROTEIN"/>
    <property type="match status" value="1"/>
</dbReference>
<feature type="signal peptide" evidence="10">
    <location>
        <begin position="1"/>
        <end position="26"/>
    </location>
</feature>
<evidence type="ECO:0000256" key="1">
    <source>
        <dbReference type="ARBA" id="ARBA00004479"/>
    </source>
</evidence>
<comment type="subcellular location">
    <subcellularLocation>
        <location evidence="1 8">Membrane</location>
        <topology evidence="1 8">Single-pass type I membrane protein</topology>
    </subcellularLocation>
</comment>
<feature type="transmembrane region" description="Helical" evidence="9">
    <location>
        <begin position="188"/>
        <end position="207"/>
    </location>
</feature>
<evidence type="ECO:0000256" key="2">
    <source>
        <dbReference type="ARBA" id="ARBA00007104"/>
    </source>
</evidence>
<evidence type="ECO:0000256" key="3">
    <source>
        <dbReference type="ARBA" id="ARBA00022692"/>
    </source>
</evidence>
<dbReference type="eggNOG" id="KOG1691">
    <property type="taxonomic scope" value="Eukaryota"/>
</dbReference>
<dbReference type="SMART" id="SM01190">
    <property type="entry name" value="EMP24_GP25L"/>
    <property type="match status" value="1"/>
</dbReference>
<dbReference type="GO" id="GO:0016020">
    <property type="term" value="C:membrane"/>
    <property type="evidence" value="ECO:0007669"/>
    <property type="project" value="UniProtKB-SubCell"/>
</dbReference>
<dbReference type="Gramene" id="KFK38470">
    <property type="protein sequence ID" value="KFK38470"/>
    <property type="gene ID" value="AALP_AA3G117000"/>
</dbReference>
<evidence type="ECO:0000256" key="6">
    <source>
        <dbReference type="ARBA" id="ARBA00023054"/>
    </source>
</evidence>
<dbReference type="OMA" id="AYMREIN"/>
<organism evidence="12 13">
    <name type="scientific">Arabis alpina</name>
    <name type="common">Alpine rock-cress</name>
    <dbReference type="NCBI Taxonomy" id="50452"/>
    <lineage>
        <taxon>Eukaryota</taxon>
        <taxon>Viridiplantae</taxon>
        <taxon>Streptophyta</taxon>
        <taxon>Embryophyta</taxon>
        <taxon>Tracheophyta</taxon>
        <taxon>Spermatophyta</taxon>
        <taxon>Magnoliopsida</taxon>
        <taxon>eudicotyledons</taxon>
        <taxon>Gunneridae</taxon>
        <taxon>Pentapetalae</taxon>
        <taxon>rosids</taxon>
        <taxon>malvids</taxon>
        <taxon>Brassicales</taxon>
        <taxon>Brassicaceae</taxon>
        <taxon>Arabideae</taxon>
        <taxon>Arabis</taxon>
    </lineage>
</organism>
<reference evidence="13" key="1">
    <citation type="journal article" date="2015" name="Nat. Plants">
        <title>Genome expansion of Arabis alpina linked with retrotransposition and reduced symmetric DNA methylation.</title>
        <authorList>
            <person name="Willing E.M."/>
            <person name="Rawat V."/>
            <person name="Mandakova T."/>
            <person name="Maumus F."/>
            <person name="James G.V."/>
            <person name="Nordstroem K.J."/>
            <person name="Becker C."/>
            <person name="Warthmann N."/>
            <person name="Chica C."/>
            <person name="Szarzynska B."/>
            <person name="Zytnicki M."/>
            <person name="Albani M.C."/>
            <person name="Kiefer C."/>
            <person name="Bergonzi S."/>
            <person name="Castaings L."/>
            <person name="Mateos J.L."/>
            <person name="Berns M.C."/>
            <person name="Bujdoso N."/>
            <person name="Piofczyk T."/>
            <person name="de Lorenzo L."/>
            <person name="Barrero-Sicilia C."/>
            <person name="Mateos I."/>
            <person name="Piednoel M."/>
            <person name="Hagmann J."/>
            <person name="Chen-Min-Tao R."/>
            <person name="Iglesias-Fernandez R."/>
            <person name="Schuster S.C."/>
            <person name="Alonso-Blanco C."/>
            <person name="Roudier F."/>
            <person name="Carbonero P."/>
            <person name="Paz-Ares J."/>
            <person name="Davis S.J."/>
            <person name="Pecinka A."/>
            <person name="Quesneville H."/>
            <person name="Colot V."/>
            <person name="Lysak M.A."/>
            <person name="Weigel D."/>
            <person name="Coupland G."/>
            <person name="Schneeberger K."/>
        </authorList>
    </citation>
    <scope>NUCLEOTIDE SEQUENCE [LARGE SCALE GENOMIC DNA]</scope>
    <source>
        <strain evidence="13">cv. Pajares</strain>
    </source>
</reference>
<evidence type="ECO:0000256" key="10">
    <source>
        <dbReference type="SAM" id="SignalP"/>
    </source>
</evidence>
<evidence type="ECO:0000313" key="12">
    <source>
        <dbReference type="EMBL" id="KFK38470.1"/>
    </source>
</evidence>
<evidence type="ECO:0000256" key="7">
    <source>
        <dbReference type="ARBA" id="ARBA00023136"/>
    </source>
</evidence>
<evidence type="ECO:0000256" key="5">
    <source>
        <dbReference type="ARBA" id="ARBA00022989"/>
    </source>
</evidence>
<evidence type="ECO:0000256" key="4">
    <source>
        <dbReference type="ARBA" id="ARBA00022729"/>
    </source>
</evidence>
<dbReference type="EMBL" id="CM002871">
    <property type="protein sequence ID" value="KFK38470.1"/>
    <property type="molecule type" value="Genomic_DNA"/>
</dbReference>
<protein>
    <recommendedName>
        <fullName evidence="11">GOLD domain-containing protein</fullName>
    </recommendedName>
</protein>
<name>A0A087H8L8_ARAAL</name>
<keyword evidence="6" id="KW-0175">Coiled coil</keyword>
<evidence type="ECO:0000256" key="9">
    <source>
        <dbReference type="SAM" id="Phobius"/>
    </source>
</evidence>
<keyword evidence="5 9" id="KW-1133">Transmembrane helix</keyword>
<feature type="chain" id="PRO_5001823018" description="GOLD domain-containing protein" evidence="10">
    <location>
        <begin position="27"/>
        <end position="217"/>
    </location>
</feature>
<keyword evidence="4 10" id="KW-0732">Signal</keyword>
<sequence>MAISPVLFIGLIYLVGGGSLFPATEAIWITVPSTGEKCVYEDIQANAVVVAHYLCIDQENVGLGPTIDVRVTSPYGKELYKKTNETHGEFAFTSSEAGAYFACLSMHHDQTHHTTNSSAIVNLDWRMGIATKDWDSVAKKEKIEGVELQLRKSTEIARGIRANIFYLKLREARMREINEKTNYKVGQLSLVSLGFSLLVSLLQVWYLRRYFFKKKLI</sequence>
<evidence type="ECO:0000259" key="11">
    <source>
        <dbReference type="PROSITE" id="PS50866"/>
    </source>
</evidence>
<proteinExistence type="inferred from homology"/>
<dbReference type="InterPro" id="IPR009038">
    <property type="entry name" value="GOLD_dom"/>
</dbReference>
<dbReference type="InterPro" id="IPR015720">
    <property type="entry name" value="Emp24-like"/>
</dbReference>
<keyword evidence="7 9" id="KW-0472">Membrane</keyword>
<keyword evidence="3 8" id="KW-0812">Transmembrane</keyword>
<evidence type="ECO:0000313" key="13">
    <source>
        <dbReference type="Proteomes" id="UP000029120"/>
    </source>
</evidence>